<comment type="caution">
    <text evidence="1">The sequence shown here is derived from an EMBL/GenBank/DDBJ whole genome shotgun (WGS) entry which is preliminary data.</text>
</comment>
<sequence length="81" mass="8909">MTYYYLAHVKGRPLQNGTGNNQSSVTNLFIFQAEAGYALMGSWILAVSKPFQKNLSKTSSEKTGNAYKVTSVNPTGRPFVM</sequence>
<protein>
    <submittedName>
        <fullName evidence="1">Uncharacterized protein</fullName>
    </submittedName>
</protein>
<dbReference type="AlphaFoldDB" id="A0A0W1AM50"/>
<proteinExistence type="predicted"/>
<gene>
    <name evidence="1" type="ORF">Lwal_0906</name>
</gene>
<evidence type="ECO:0000313" key="2">
    <source>
        <dbReference type="Proteomes" id="UP000054729"/>
    </source>
</evidence>
<keyword evidence="2" id="KW-1185">Reference proteome</keyword>
<name>A0A0W1AM50_9GAMM</name>
<reference evidence="1 2" key="1">
    <citation type="submission" date="2015-11" db="EMBL/GenBank/DDBJ databases">
        <title>Genomic analysis of 38 Legionella species identifies large and diverse effector repertoires.</title>
        <authorList>
            <person name="Burstein D."/>
            <person name="Amaro F."/>
            <person name="Zusman T."/>
            <person name="Lifshitz Z."/>
            <person name="Cohen O."/>
            <person name="Gilbert J.A."/>
            <person name="Pupko T."/>
            <person name="Shuman H.A."/>
            <person name="Segal G."/>
        </authorList>
    </citation>
    <scope>NUCLEOTIDE SEQUENCE [LARGE SCALE GENOMIC DNA]</scope>
    <source>
        <strain evidence="1 2">ATCC 51914</strain>
    </source>
</reference>
<dbReference type="PATRIC" id="fig|66969.6.peg.982"/>
<dbReference type="RefSeq" id="WP_058479716.1">
    <property type="nucleotide sequence ID" value="NZ_CAAAIQ010000009.1"/>
</dbReference>
<dbReference type="EMBL" id="LNZB01000015">
    <property type="protein sequence ID" value="KTD82429.1"/>
    <property type="molecule type" value="Genomic_DNA"/>
</dbReference>
<accession>A0A0W1AM50</accession>
<evidence type="ECO:0000313" key="1">
    <source>
        <dbReference type="EMBL" id="KTD82429.1"/>
    </source>
</evidence>
<organism evidence="1 2">
    <name type="scientific">Legionella waltersii</name>
    <dbReference type="NCBI Taxonomy" id="66969"/>
    <lineage>
        <taxon>Bacteria</taxon>
        <taxon>Pseudomonadati</taxon>
        <taxon>Pseudomonadota</taxon>
        <taxon>Gammaproteobacteria</taxon>
        <taxon>Legionellales</taxon>
        <taxon>Legionellaceae</taxon>
        <taxon>Legionella</taxon>
    </lineage>
</organism>
<dbReference type="Proteomes" id="UP000054729">
    <property type="component" value="Unassembled WGS sequence"/>
</dbReference>